<evidence type="ECO:0000256" key="1">
    <source>
        <dbReference type="SAM" id="Phobius"/>
    </source>
</evidence>
<keyword evidence="1" id="KW-0812">Transmembrane</keyword>
<proteinExistence type="predicted"/>
<accession>A0A7G9A284</accession>
<dbReference type="Proteomes" id="UP000516127">
    <property type="component" value="Genome"/>
</dbReference>
<name>A0A7G9A284_9CAUD</name>
<organism evidence="2 3">
    <name type="scientific">Mycobacterium phage Estes</name>
    <dbReference type="NCBI Taxonomy" id="2759459"/>
    <lineage>
        <taxon>Viruses</taxon>
        <taxon>Duplodnaviria</taxon>
        <taxon>Heunggongvirae</taxon>
        <taxon>Uroviricota</taxon>
        <taxon>Caudoviricetes</taxon>
        <taxon>Vilmaviridae</taxon>
        <taxon>Mclasvirinae</taxon>
        <taxon>Reyvirus</taxon>
        <taxon>Reyvirus estes</taxon>
    </lineage>
</organism>
<protein>
    <submittedName>
        <fullName evidence="2">Membrane protein</fullName>
    </submittedName>
</protein>
<evidence type="ECO:0000313" key="2">
    <source>
        <dbReference type="EMBL" id="QNL30723.1"/>
    </source>
</evidence>
<reference evidence="2 3" key="1">
    <citation type="submission" date="2020-06" db="EMBL/GenBank/DDBJ databases">
        <authorList>
            <person name="Allen T."/>
            <person name="Groscost A."/>
            <person name="Boice M."/>
            <person name="Bramwell-Butcher J."/>
            <person name="Davis-Nicholson M."/>
            <person name="Dedinsky M."/>
            <person name="DeKlotz J."/>
            <person name="Gardner J."/>
            <person name="Grosser P."/>
            <person name="Husler K."/>
            <person name="Lau J.R."/>
            <person name="Monlux M."/>
            <person name="Schlesinger M.K."/>
            <person name="Scholes A."/>
            <person name="Waughman L."/>
            <person name="Poxleitner M.K."/>
            <person name="Anders K.R."/>
            <person name="Garlena R.A."/>
            <person name="Russell D.A."/>
            <person name="Pope W.H."/>
            <person name="Jacobs-Sera D."/>
            <person name="Hatfull G.F."/>
        </authorList>
    </citation>
    <scope>NUCLEOTIDE SEQUENCE [LARGE SCALE GENOMIC DNA]</scope>
</reference>
<evidence type="ECO:0000313" key="3">
    <source>
        <dbReference type="Proteomes" id="UP000516127"/>
    </source>
</evidence>
<dbReference type="KEGG" id="vg:63210407"/>
<feature type="transmembrane region" description="Helical" evidence="1">
    <location>
        <begin position="33"/>
        <end position="60"/>
    </location>
</feature>
<gene>
    <name evidence="2" type="primary">14</name>
    <name evidence="2" type="ORF">SEA_ESTES_14</name>
</gene>
<keyword evidence="3" id="KW-1185">Reference proteome</keyword>
<keyword evidence="1" id="KW-1133">Transmembrane helix</keyword>
<dbReference type="EMBL" id="MT657341">
    <property type="protein sequence ID" value="QNL30723.1"/>
    <property type="molecule type" value="Genomic_DNA"/>
</dbReference>
<dbReference type="GeneID" id="63210407"/>
<dbReference type="RefSeq" id="YP_010013769.1">
    <property type="nucleotide sequence ID" value="NC_053514.1"/>
</dbReference>
<keyword evidence="1" id="KW-0472">Membrane</keyword>
<sequence length="61" mass="6546">MSVFMGIWILGVPIAAIIGLVVAAMDSYDFADYVLAALIAIVGSVIWPLALVVLFFWVVFG</sequence>